<dbReference type="Gene3D" id="1.10.1450.10">
    <property type="entry name" value="Tetraspanin"/>
    <property type="match status" value="1"/>
</dbReference>
<evidence type="ECO:0000256" key="2">
    <source>
        <dbReference type="ARBA" id="ARBA00006840"/>
    </source>
</evidence>
<accession>A0A5S6QSN7</accession>
<dbReference type="SUPFAM" id="SSF48652">
    <property type="entry name" value="Tetraspanin"/>
    <property type="match status" value="1"/>
</dbReference>
<comment type="subcellular location">
    <subcellularLocation>
        <location evidence="1 6">Membrane</location>
        <topology evidence="1 6">Multi-pass membrane protein</topology>
    </subcellularLocation>
</comment>
<evidence type="ECO:0000256" key="4">
    <source>
        <dbReference type="ARBA" id="ARBA00022989"/>
    </source>
</evidence>
<evidence type="ECO:0000256" key="6">
    <source>
        <dbReference type="RuleBase" id="RU361218"/>
    </source>
</evidence>
<evidence type="ECO:0000256" key="5">
    <source>
        <dbReference type="ARBA" id="ARBA00023136"/>
    </source>
</evidence>
<feature type="transmembrane region" description="Helical" evidence="6">
    <location>
        <begin position="12"/>
        <end position="37"/>
    </location>
</feature>
<dbReference type="PRINTS" id="PR00259">
    <property type="entry name" value="TMFOUR"/>
</dbReference>
<dbReference type="PANTHER" id="PTHR19282:SF544">
    <property type="entry name" value="TETRASPANIN"/>
    <property type="match status" value="1"/>
</dbReference>
<dbReference type="InterPro" id="IPR008952">
    <property type="entry name" value="Tetraspanin_EC2_sf"/>
</dbReference>
<sequence>MVSRLSISCMKAWSFFACSLLFIYGMLLLGVCLWIQLDPRRRVALDYVSYHEDDPLLKTAVTMLTACSAVSILVVILGCFASCKNALCIIGFNSFLLVLAMTATMIATFLAIAFFDKVANGMDGYLYDLVHRRYGREQWATNLVDTVQFYHKCCGSNSSRDYLFSYWQITHSPGMVHYVPISCCTQRQNTYPPYNLHPIDERCQEFPYDKQLPSAIHAQGCQQKVTGWIIENCWLIAALAFTASLLYAFALIAEVKLFRRLFNAPTMHETYATQFATK</sequence>
<dbReference type="InterPro" id="IPR000301">
    <property type="entry name" value="Tetraspanin_animals"/>
</dbReference>
<evidence type="ECO:0000313" key="7">
    <source>
        <dbReference type="Proteomes" id="UP000046395"/>
    </source>
</evidence>
<reference evidence="8" key="1">
    <citation type="submission" date="2019-12" db="UniProtKB">
        <authorList>
            <consortium name="WormBaseParasite"/>
        </authorList>
    </citation>
    <scope>IDENTIFICATION</scope>
</reference>
<keyword evidence="4 6" id="KW-1133">Transmembrane helix</keyword>
<dbReference type="Pfam" id="PF00335">
    <property type="entry name" value="Tetraspanin"/>
    <property type="match status" value="1"/>
</dbReference>
<feature type="transmembrane region" description="Helical" evidence="6">
    <location>
        <begin position="95"/>
        <end position="115"/>
    </location>
</feature>
<dbReference type="Proteomes" id="UP000046395">
    <property type="component" value="Unassembled WGS sequence"/>
</dbReference>
<dbReference type="InterPro" id="IPR018499">
    <property type="entry name" value="Tetraspanin/Peripherin"/>
</dbReference>
<keyword evidence="7" id="KW-1185">Reference proteome</keyword>
<name>A0A5S6QSN7_TRIMR</name>
<feature type="transmembrane region" description="Helical" evidence="6">
    <location>
        <begin position="57"/>
        <end position="83"/>
    </location>
</feature>
<dbReference type="AlphaFoldDB" id="A0A5S6QSN7"/>
<dbReference type="WBParaSite" id="TMUE_2000010153.1">
    <property type="protein sequence ID" value="TMUE_2000010153.1"/>
    <property type="gene ID" value="WBGene00302736"/>
</dbReference>
<dbReference type="STRING" id="70415.A0A5S6QSN7"/>
<evidence type="ECO:0000313" key="8">
    <source>
        <dbReference type="WBParaSite" id="TMUE_2000010153.1"/>
    </source>
</evidence>
<dbReference type="GO" id="GO:0005886">
    <property type="term" value="C:plasma membrane"/>
    <property type="evidence" value="ECO:0007669"/>
    <property type="project" value="TreeGrafter"/>
</dbReference>
<keyword evidence="5 6" id="KW-0472">Membrane</keyword>
<evidence type="ECO:0000256" key="1">
    <source>
        <dbReference type="ARBA" id="ARBA00004141"/>
    </source>
</evidence>
<keyword evidence="3 6" id="KW-0812">Transmembrane</keyword>
<dbReference type="PANTHER" id="PTHR19282">
    <property type="entry name" value="TETRASPANIN"/>
    <property type="match status" value="1"/>
</dbReference>
<comment type="similarity">
    <text evidence="2 6">Belongs to the tetraspanin (TM4SF) family.</text>
</comment>
<dbReference type="PIRSF" id="PIRSF002419">
    <property type="entry name" value="Tetraspanin"/>
    <property type="match status" value="1"/>
</dbReference>
<feature type="transmembrane region" description="Helical" evidence="6">
    <location>
        <begin position="234"/>
        <end position="253"/>
    </location>
</feature>
<proteinExistence type="inferred from homology"/>
<evidence type="ECO:0000256" key="3">
    <source>
        <dbReference type="ARBA" id="ARBA00022692"/>
    </source>
</evidence>
<protein>
    <recommendedName>
        <fullName evidence="6">Tetraspanin</fullName>
    </recommendedName>
</protein>
<organism evidence="7 8">
    <name type="scientific">Trichuris muris</name>
    <name type="common">Mouse whipworm</name>
    <dbReference type="NCBI Taxonomy" id="70415"/>
    <lineage>
        <taxon>Eukaryota</taxon>
        <taxon>Metazoa</taxon>
        <taxon>Ecdysozoa</taxon>
        <taxon>Nematoda</taxon>
        <taxon>Enoplea</taxon>
        <taxon>Dorylaimia</taxon>
        <taxon>Trichinellida</taxon>
        <taxon>Trichuridae</taxon>
        <taxon>Trichuris</taxon>
    </lineage>
</organism>